<keyword evidence="3" id="KW-1185">Reference proteome</keyword>
<feature type="compositionally biased region" description="Basic and acidic residues" evidence="1">
    <location>
        <begin position="12"/>
        <end position="40"/>
    </location>
</feature>
<feature type="compositionally biased region" description="Basic and acidic residues" evidence="1">
    <location>
        <begin position="47"/>
        <end position="66"/>
    </location>
</feature>
<gene>
    <name evidence="2" type="ORF">OF122_00775</name>
</gene>
<dbReference type="Proteomes" id="UP001163882">
    <property type="component" value="Chromosome"/>
</dbReference>
<protein>
    <submittedName>
        <fullName evidence="2">Uncharacterized protein</fullName>
    </submittedName>
</protein>
<sequence length="66" mass="7588">MSTKLPPQTAKDMLDQDRDKNRSETERVLDRSSRHSDKPSGEQTSSSEDKLKRAAEQNDRRNRTDG</sequence>
<organism evidence="2 3">
    <name type="scientific">Pelagibacterium flavum</name>
    <dbReference type="NCBI Taxonomy" id="2984530"/>
    <lineage>
        <taxon>Bacteria</taxon>
        <taxon>Pseudomonadati</taxon>
        <taxon>Pseudomonadota</taxon>
        <taxon>Alphaproteobacteria</taxon>
        <taxon>Hyphomicrobiales</taxon>
        <taxon>Devosiaceae</taxon>
        <taxon>Pelagibacterium</taxon>
    </lineage>
</organism>
<evidence type="ECO:0000313" key="2">
    <source>
        <dbReference type="EMBL" id="UYQ72357.1"/>
    </source>
</evidence>
<evidence type="ECO:0000313" key="3">
    <source>
        <dbReference type="Proteomes" id="UP001163882"/>
    </source>
</evidence>
<accession>A0ABY6ISD8</accession>
<reference evidence="2" key="1">
    <citation type="submission" date="2022-10" db="EMBL/GenBank/DDBJ databases">
        <title>YIM 151497 complete genome.</title>
        <authorList>
            <person name="Chen X."/>
        </authorList>
    </citation>
    <scope>NUCLEOTIDE SEQUENCE</scope>
    <source>
        <strain evidence="2">YIM 151497</strain>
    </source>
</reference>
<name>A0ABY6ISD8_9HYPH</name>
<dbReference type="RefSeq" id="WP_264225991.1">
    <property type="nucleotide sequence ID" value="NZ_CP107716.1"/>
</dbReference>
<feature type="region of interest" description="Disordered" evidence="1">
    <location>
        <begin position="1"/>
        <end position="66"/>
    </location>
</feature>
<dbReference type="EMBL" id="CP107716">
    <property type="protein sequence ID" value="UYQ72357.1"/>
    <property type="molecule type" value="Genomic_DNA"/>
</dbReference>
<proteinExistence type="predicted"/>
<evidence type="ECO:0000256" key="1">
    <source>
        <dbReference type="SAM" id="MobiDB-lite"/>
    </source>
</evidence>